<dbReference type="GO" id="GO:0009298">
    <property type="term" value="P:GDP-mannose biosynthetic process"/>
    <property type="evidence" value="ECO:0007669"/>
    <property type="project" value="InterPro"/>
</dbReference>
<organism evidence="5 6">
    <name type="scientific">Hydnum rufescens UP504</name>
    <dbReference type="NCBI Taxonomy" id="1448309"/>
    <lineage>
        <taxon>Eukaryota</taxon>
        <taxon>Fungi</taxon>
        <taxon>Dikarya</taxon>
        <taxon>Basidiomycota</taxon>
        <taxon>Agaricomycotina</taxon>
        <taxon>Agaricomycetes</taxon>
        <taxon>Cantharellales</taxon>
        <taxon>Hydnaceae</taxon>
        <taxon>Hydnum</taxon>
    </lineage>
</organism>
<evidence type="ECO:0000313" key="6">
    <source>
        <dbReference type="Proteomes" id="UP000886523"/>
    </source>
</evidence>
<gene>
    <name evidence="5" type="ORF">BS47DRAFT_1482416</name>
</gene>
<feature type="binding site" evidence="2">
    <location>
        <position position="102"/>
    </location>
    <ligand>
        <name>Mg(2+)</name>
        <dbReference type="ChEBI" id="CHEBI:18420"/>
        <label>1</label>
    </ligand>
</feature>
<keyword evidence="2" id="KW-0479">Metal-binding</keyword>
<dbReference type="GO" id="GO:0006013">
    <property type="term" value="P:mannose metabolic process"/>
    <property type="evidence" value="ECO:0007669"/>
    <property type="project" value="TreeGrafter"/>
</dbReference>
<dbReference type="InterPro" id="IPR036412">
    <property type="entry name" value="HAD-like_sf"/>
</dbReference>
<dbReference type="EC" id="5.4.2.8" evidence="3"/>
<dbReference type="InterPro" id="IPR005002">
    <property type="entry name" value="PMM"/>
</dbReference>
<dbReference type="Pfam" id="PF03332">
    <property type="entry name" value="PMM"/>
    <property type="match status" value="1"/>
</dbReference>
<comment type="subcellular location">
    <subcellularLocation>
        <location evidence="3">Cytoplasm</location>
    </subcellularLocation>
</comment>
<dbReference type="GO" id="GO:0046872">
    <property type="term" value="F:metal ion binding"/>
    <property type="evidence" value="ECO:0007669"/>
    <property type="project" value="UniProtKB-KW"/>
</dbReference>
<dbReference type="AlphaFoldDB" id="A0A9P6E1R4"/>
<proteinExistence type="inferred from homology"/>
<comment type="similarity">
    <text evidence="3">Belongs to the eukaryotic PMM family.</text>
</comment>
<keyword evidence="2" id="KW-0460">Magnesium</keyword>
<dbReference type="EMBL" id="MU128921">
    <property type="protein sequence ID" value="KAF9518965.1"/>
    <property type="molecule type" value="Genomic_DNA"/>
</dbReference>
<dbReference type="GO" id="GO:0004615">
    <property type="term" value="F:phosphomannomutase activity"/>
    <property type="evidence" value="ECO:0007669"/>
    <property type="project" value="UniProtKB-EC"/>
</dbReference>
<dbReference type="OrthoDB" id="10264771at2759"/>
<dbReference type="Proteomes" id="UP000886523">
    <property type="component" value="Unassembled WGS sequence"/>
</dbReference>
<dbReference type="GO" id="GO:0005829">
    <property type="term" value="C:cytosol"/>
    <property type="evidence" value="ECO:0007669"/>
    <property type="project" value="TreeGrafter"/>
</dbReference>
<keyword evidence="6" id="KW-1185">Reference proteome</keyword>
<dbReference type="GO" id="GO:0006487">
    <property type="term" value="P:protein N-linked glycosylation"/>
    <property type="evidence" value="ECO:0007669"/>
    <property type="project" value="TreeGrafter"/>
</dbReference>
<evidence type="ECO:0000256" key="1">
    <source>
        <dbReference type="PIRSR" id="PIRSR605002-2"/>
    </source>
</evidence>
<evidence type="ECO:0000256" key="2">
    <source>
        <dbReference type="PIRSR" id="PIRSR605002-3"/>
    </source>
</evidence>
<accession>A0A9P6E1R4</accession>
<dbReference type="Gene3D" id="3.40.50.1000">
    <property type="entry name" value="HAD superfamily/HAD-like"/>
    <property type="match status" value="1"/>
</dbReference>
<feature type="region of interest" description="Disordered" evidence="4">
    <location>
        <begin position="19"/>
        <end position="56"/>
    </location>
</feature>
<feature type="binding site" evidence="2">
    <location>
        <position position="105"/>
    </location>
    <ligand>
        <name>Mg(2+)</name>
        <dbReference type="ChEBI" id="CHEBI:18420"/>
        <label>1</label>
    </ligand>
</feature>
<feature type="binding site" evidence="2">
    <location>
        <position position="96"/>
    </location>
    <ligand>
        <name>Mg(2+)</name>
        <dbReference type="ChEBI" id="CHEBI:18420"/>
        <label>1</label>
    </ligand>
</feature>
<dbReference type="PANTHER" id="PTHR10466:SF0">
    <property type="entry name" value="PHOSPHOMANNOMUTASE"/>
    <property type="match status" value="1"/>
</dbReference>
<evidence type="ECO:0000256" key="4">
    <source>
        <dbReference type="SAM" id="MobiDB-lite"/>
    </source>
</evidence>
<evidence type="ECO:0000313" key="5">
    <source>
        <dbReference type="EMBL" id="KAF9518965.1"/>
    </source>
</evidence>
<feature type="binding site" evidence="1">
    <location>
        <position position="68"/>
    </location>
    <ligand>
        <name>alpha-D-mannose 1-phosphate</name>
        <dbReference type="ChEBI" id="CHEBI:58409"/>
    </ligand>
</feature>
<comment type="caution">
    <text evidence="5">The sequence shown here is derived from an EMBL/GenBank/DDBJ whole genome shotgun (WGS) entry which is preliminary data.</text>
</comment>
<comment type="cofactor">
    <cofactor evidence="2">
        <name>Mg(2+)</name>
        <dbReference type="ChEBI" id="CHEBI:18420"/>
    </cofactor>
</comment>
<keyword evidence="3" id="KW-0963">Cytoplasm</keyword>
<comment type="catalytic activity">
    <reaction evidence="3">
        <text>alpha-D-mannose 1-phosphate = D-mannose 6-phosphate</text>
        <dbReference type="Rhea" id="RHEA:11140"/>
        <dbReference type="ChEBI" id="CHEBI:58409"/>
        <dbReference type="ChEBI" id="CHEBI:58735"/>
        <dbReference type="EC" id="5.4.2.8"/>
    </reaction>
</comment>
<comment type="subunit">
    <text evidence="3">Homodimer.</text>
</comment>
<sequence>MCTHLGVGACDFLHNMVDGDGRRIDMSAKVNPKSPSRPKEDSEPDETSASSSALSWLQSTKPGQISFDVFPNGWDKTYALRHVQDEGFEQIHFFGDKTEGSDPRTIGHTVEAPEDTIRILTELFLQ</sequence>
<dbReference type="SUPFAM" id="SSF56784">
    <property type="entry name" value="HAD-like"/>
    <property type="match status" value="1"/>
</dbReference>
<comment type="pathway">
    <text evidence="3">Nucleotide-sugar biosynthesis; GDP-alpha-D-mannose biosynthesis; alpha-D-mannose 1-phosphate from D-fructose 6-phosphate: step 2/2.</text>
</comment>
<dbReference type="PANTHER" id="PTHR10466">
    <property type="entry name" value="PHOSPHOMANNOMUTASE"/>
    <property type="match status" value="1"/>
</dbReference>
<protein>
    <recommendedName>
        <fullName evidence="3">Phosphomannomutase</fullName>
        <ecNumber evidence="3">5.4.2.8</ecNumber>
    </recommendedName>
</protein>
<keyword evidence="3" id="KW-0413">Isomerase</keyword>
<name>A0A9P6E1R4_9AGAM</name>
<evidence type="ECO:0000256" key="3">
    <source>
        <dbReference type="RuleBase" id="RU361118"/>
    </source>
</evidence>
<comment type="function">
    <text evidence="3">Involved in the synthesis of the GDP-mannose and dolichol-phosphate-mannose required for a number of critical mannosyl transfer reactions.</text>
</comment>
<feature type="binding site" evidence="1">
    <location>
        <position position="66"/>
    </location>
    <ligand>
        <name>alpha-D-mannose 1-phosphate</name>
        <dbReference type="ChEBI" id="CHEBI:58409"/>
    </ligand>
</feature>
<reference evidence="5" key="1">
    <citation type="journal article" date="2020" name="Nat. Commun.">
        <title>Large-scale genome sequencing of mycorrhizal fungi provides insights into the early evolution of symbiotic traits.</title>
        <authorList>
            <person name="Miyauchi S."/>
            <person name="Kiss E."/>
            <person name="Kuo A."/>
            <person name="Drula E."/>
            <person name="Kohler A."/>
            <person name="Sanchez-Garcia M."/>
            <person name="Morin E."/>
            <person name="Andreopoulos B."/>
            <person name="Barry K.W."/>
            <person name="Bonito G."/>
            <person name="Buee M."/>
            <person name="Carver A."/>
            <person name="Chen C."/>
            <person name="Cichocki N."/>
            <person name="Clum A."/>
            <person name="Culley D."/>
            <person name="Crous P.W."/>
            <person name="Fauchery L."/>
            <person name="Girlanda M."/>
            <person name="Hayes R.D."/>
            <person name="Keri Z."/>
            <person name="LaButti K."/>
            <person name="Lipzen A."/>
            <person name="Lombard V."/>
            <person name="Magnuson J."/>
            <person name="Maillard F."/>
            <person name="Murat C."/>
            <person name="Nolan M."/>
            <person name="Ohm R.A."/>
            <person name="Pangilinan J."/>
            <person name="Pereira M.F."/>
            <person name="Perotto S."/>
            <person name="Peter M."/>
            <person name="Pfister S."/>
            <person name="Riley R."/>
            <person name="Sitrit Y."/>
            <person name="Stielow J.B."/>
            <person name="Szollosi G."/>
            <person name="Zifcakova L."/>
            <person name="Stursova M."/>
            <person name="Spatafora J.W."/>
            <person name="Tedersoo L."/>
            <person name="Vaario L.M."/>
            <person name="Yamada A."/>
            <person name="Yan M."/>
            <person name="Wang P."/>
            <person name="Xu J."/>
            <person name="Bruns T."/>
            <person name="Baldrian P."/>
            <person name="Vilgalys R."/>
            <person name="Dunand C."/>
            <person name="Henrissat B."/>
            <person name="Grigoriev I.V."/>
            <person name="Hibbett D."/>
            <person name="Nagy L.G."/>
            <person name="Martin F.M."/>
        </authorList>
    </citation>
    <scope>NUCLEOTIDE SEQUENCE</scope>
    <source>
        <strain evidence="5">UP504</strain>
    </source>
</reference>
<dbReference type="InterPro" id="IPR023214">
    <property type="entry name" value="HAD_sf"/>
</dbReference>